<dbReference type="GO" id="GO:0003682">
    <property type="term" value="F:chromatin binding"/>
    <property type="evidence" value="ECO:0007669"/>
    <property type="project" value="TreeGrafter"/>
</dbReference>
<keyword evidence="4" id="KW-1185">Reference proteome</keyword>
<reference evidence="3 4" key="1">
    <citation type="journal article" date="2018" name="Genome Biol. Evol.">
        <title>Multiple Roots of Fruiting Body Formation in Amoebozoa.</title>
        <authorList>
            <person name="Hillmann F."/>
            <person name="Forbes G."/>
            <person name="Novohradska S."/>
            <person name="Ferling I."/>
            <person name="Riege K."/>
            <person name="Groth M."/>
            <person name="Westermann M."/>
            <person name="Marz M."/>
            <person name="Spaller T."/>
            <person name="Winckler T."/>
            <person name="Schaap P."/>
            <person name="Glockner G."/>
        </authorList>
    </citation>
    <scope>NUCLEOTIDE SEQUENCE [LARGE SCALE GENOMIC DNA]</scope>
    <source>
        <strain evidence="3 4">Jena</strain>
    </source>
</reference>
<feature type="compositionally biased region" description="Acidic residues" evidence="1">
    <location>
        <begin position="10"/>
        <end position="21"/>
    </location>
</feature>
<dbReference type="OrthoDB" id="19756at2759"/>
<evidence type="ECO:0000313" key="3">
    <source>
        <dbReference type="EMBL" id="PRP76528.1"/>
    </source>
</evidence>
<dbReference type="InterPro" id="IPR011989">
    <property type="entry name" value="ARM-like"/>
</dbReference>
<feature type="region of interest" description="Disordered" evidence="1">
    <location>
        <begin position="963"/>
        <end position="1107"/>
    </location>
</feature>
<feature type="compositionally biased region" description="Acidic residues" evidence="1">
    <location>
        <begin position="1087"/>
        <end position="1096"/>
    </location>
</feature>
<dbReference type="InterPro" id="IPR016024">
    <property type="entry name" value="ARM-type_fold"/>
</dbReference>
<evidence type="ECO:0000313" key="4">
    <source>
        <dbReference type="Proteomes" id="UP000241769"/>
    </source>
</evidence>
<dbReference type="SUPFAM" id="SSF48371">
    <property type="entry name" value="ARM repeat"/>
    <property type="match status" value="1"/>
</dbReference>
<comment type="caution">
    <text evidence="3">The sequence shown here is derived from an EMBL/GenBank/DDBJ whole genome shotgun (WGS) entry which is preliminary data.</text>
</comment>
<dbReference type="InterPro" id="IPR020839">
    <property type="entry name" value="SCD"/>
</dbReference>
<protein>
    <submittedName>
        <fullName evidence="3">Cohesin subunit SA-1</fullName>
    </submittedName>
</protein>
<feature type="compositionally biased region" description="Basic residues" evidence="1">
    <location>
        <begin position="1059"/>
        <end position="1076"/>
    </location>
</feature>
<dbReference type="InterPro" id="IPR039662">
    <property type="entry name" value="Cohesin_Scc3/SA"/>
</dbReference>
<feature type="compositionally biased region" description="Basic and acidic residues" evidence="1">
    <location>
        <begin position="1045"/>
        <end position="1058"/>
    </location>
</feature>
<dbReference type="AlphaFoldDB" id="A0A2P6MXW1"/>
<dbReference type="InterPro" id="IPR056396">
    <property type="entry name" value="HEAT_SCC3-SA"/>
</dbReference>
<dbReference type="PANTHER" id="PTHR11199:SF0">
    <property type="entry name" value="LD34181P-RELATED"/>
    <property type="match status" value="1"/>
</dbReference>
<dbReference type="InParanoid" id="A0A2P6MXW1"/>
<dbReference type="Pfam" id="PF24571">
    <property type="entry name" value="HEAT_SCC3-SA"/>
    <property type="match status" value="1"/>
</dbReference>
<sequence>MAKKKVQAVTEEDIAEGEEQQEVVRKSPATHLFEALKKKGTSINTLVDEWIKNYTKDRKEATVQIINFLIKACGCETGELTVDEYEEDEAQELLNGIITPEYLKEGEMNYPIVARKGTNFASQFAKFWNQIISKSTNKILFDGYFLDSISSWISAFSNALARPFRHTATMAAMEVNSALIKVINERINKDISALDRSISTERRKGASSGSQKMKDLTKKKNRLEQNKQQLQEAMNVLYKGYRDTVPEIRCTCVEALGRWINSYPEFYLDDKLLKYIGWALSDKDARVRILALKVVERLYAQPELADTLEIFISTFENRLIQMVADNEIDVGVEALKVVTLQTKMKELSEEDIQRIYQAITDDHTKIRLEAAKFVKLCYFDKIGDTTGEEGIRSLISFVDKSLAPDVPNYIVDALWPLDIPHLKNWNAMVNVLMDDELSASEQVHAARIFVCCIKKANGAPIYPAPKAEQSKPDKKEKIEKNKNDLTRVLIKQLPELINNFSEEEQVLSELVVIPQYLALDVYSTQRDKEKFSALLKKLTKCYTSHTNEEVLTGIANTLVYLADTEHELKTPAEEILLQLAMDLNKSFETNYKSLEDKDFDRTNLVVAIERIDYLYKCKDLSDSIGIDESLIEIIGDKESLIEDLSSAFSVLNTSMLWSLLKVHKDPSGLELFVRTRDHLGRLLQQHLSVGTPSVRERCFTILCDFLVLFPRKFEKTEMSDLEFQCKSSLEREMREYYVETVAAMEESEDREGITKLTEAYVRPLASGAMSTESVPSVLTHFCQHGKYVETVIKSLLSKLRESNADAEWKFVLATLTEKYEETLKAIEEDEDIGEEEEEKREKVQNHMKGFKELAARLALTYHSNFGKADRSLTDGLRSLVIRAIDTAFKEDEGHDPKRYFSFLGDGVLRLSSRMGQSAASESLRHLEEAEKKRYPDGIEEVEEGEDEPYCRFRAHIKKIALGASAAPSSPKKKAGKKTAGKKTAGKTKRKAKAAKVLDFEEEEEGGEKEKRQSPRKKSRVSYKDDEVESIDSSEEEEAPKKKRGKGDEKKRGKGDEKKRGKKTKEHQSLKKPRYSKKPASLKGRDDSDGESDEDEDVRQLRSELKRG</sequence>
<dbReference type="Pfam" id="PF08514">
    <property type="entry name" value="STAG"/>
    <property type="match status" value="1"/>
</dbReference>
<accession>A0A2P6MXW1</accession>
<evidence type="ECO:0000259" key="2">
    <source>
        <dbReference type="PROSITE" id="PS51425"/>
    </source>
</evidence>
<dbReference type="GO" id="GO:0000785">
    <property type="term" value="C:chromatin"/>
    <property type="evidence" value="ECO:0007669"/>
    <property type="project" value="TreeGrafter"/>
</dbReference>
<feature type="region of interest" description="Disordered" evidence="1">
    <location>
        <begin position="199"/>
        <end position="220"/>
    </location>
</feature>
<name>A0A2P6MXW1_9EUKA</name>
<dbReference type="GO" id="GO:0005634">
    <property type="term" value="C:nucleus"/>
    <property type="evidence" value="ECO:0007669"/>
    <property type="project" value="TreeGrafter"/>
</dbReference>
<dbReference type="GO" id="GO:0008278">
    <property type="term" value="C:cohesin complex"/>
    <property type="evidence" value="ECO:0007669"/>
    <property type="project" value="TreeGrafter"/>
</dbReference>
<dbReference type="PANTHER" id="PTHR11199">
    <property type="entry name" value="STROMAL ANTIGEN"/>
    <property type="match status" value="1"/>
</dbReference>
<organism evidence="3 4">
    <name type="scientific">Planoprotostelium fungivorum</name>
    <dbReference type="NCBI Taxonomy" id="1890364"/>
    <lineage>
        <taxon>Eukaryota</taxon>
        <taxon>Amoebozoa</taxon>
        <taxon>Evosea</taxon>
        <taxon>Variosea</taxon>
        <taxon>Cavosteliida</taxon>
        <taxon>Cavosteliaceae</taxon>
        <taxon>Planoprotostelium</taxon>
    </lineage>
</organism>
<feature type="compositionally biased region" description="Acidic residues" evidence="1">
    <location>
        <begin position="1025"/>
        <end position="1037"/>
    </location>
</feature>
<feature type="compositionally biased region" description="Basic and acidic residues" evidence="1">
    <location>
        <begin position="1097"/>
        <end position="1107"/>
    </location>
</feature>
<feature type="compositionally biased region" description="Basic residues" evidence="1">
    <location>
        <begin position="970"/>
        <end position="993"/>
    </location>
</feature>
<dbReference type="PROSITE" id="PS51425">
    <property type="entry name" value="SCD"/>
    <property type="match status" value="1"/>
</dbReference>
<dbReference type="Gene3D" id="1.25.10.10">
    <property type="entry name" value="Leucine-rich Repeat Variant"/>
    <property type="match status" value="1"/>
</dbReference>
<dbReference type="InterPro" id="IPR013721">
    <property type="entry name" value="STAG"/>
</dbReference>
<evidence type="ECO:0000256" key="1">
    <source>
        <dbReference type="SAM" id="MobiDB-lite"/>
    </source>
</evidence>
<dbReference type="GO" id="GO:0007062">
    <property type="term" value="P:sister chromatid cohesion"/>
    <property type="evidence" value="ECO:0007669"/>
    <property type="project" value="UniProtKB-ARBA"/>
</dbReference>
<gene>
    <name evidence="3" type="ORF">PROFUN_15047</name>
</gene>
<dbReference type="FunCoup" id="A0A2P6MXW1">
    <property type="interactions" value="1"/>
</dbReference>
<dbReference type="Pfam" id="PF21581">
    <property type="entry name" value="SCD"/>
    <property type="match status" value="1"/>
</dbReference>
<dbReference type="STRING" id="1890364.A0A2P6MXW1"/>
<feature type="domain" description="SCD" evidence="2">
    <location>
        <begin position="237"/>
        <end position="322"/>
    </location>
</feature>
<feature type="region of interest" description="Disordered" evidence="1">
    <location>
        <begin position="1"/>
        <end position="22"/>
    </location>
</feature>
<dbReference type="EMBL" id="MDYQ01000318">
    <property type="protein sequence ID" value="PRP76528.1"/>
    <property type="molecule type" value="Genomic_DNA"/>
</dbReference>
<dbReference type="Proteomes" id="UP000241769">
    <property type="component" value="Unassembled WGS sequence"/>
</dbReference>
<proteinExistence type="predicted"/>